<evidence type="ECO:0000313" key="2">
    <source>
        <dbReference type="EMBL" id="PDQ36479.1"/>
    </source>
</evidence>
<dbReference type="Proteomes" id="UP000219994">
    <property type="component" value="Unassembled WGS sequence"/>
</dbReference>
<dbReference type="Pfam" id="PF12146">
    <property type="entry name" value="Hydrolase_4"/>
    <property type="match status" value="1"/>
</dbReference>
<dbReference type="AlphaFoldDB" id="A0A2A6FUT2"/>
<organism evidence="2 3">
    <name type="scientific">Candidatus Lumbricidiphila eiseniae</name>
    <dbReference type="NCBI Taxonomy" id="1969409"/>
    <lineage>
        <taxon>Bacteria</taxon>
        <taxon>Bacillati</taxon>
        <taxon>Actinomycetota</taxon>
        <taxon>Actinomycetes</taxon>
        <taxon>Micrococcales</taxon>
        <taxon>Microbacteriaceae</taxon>
        <taxon>Candidatus Lumbricidiphila</taxon>
    </lineage>
</organism>
<dbReference type="Gene3D" id="3.40.50.1820">
    <property type="entry name" value="alpha/beta hydrolase"/>
    <property type="match status" value="1"/>
</dbReference>
<evidence type="ECO:0000259" key="1">
    <source>
        <dbReference type="Pfam" id="PF12146"/>
    </source>
</evidence>
<comment type="caution">
    <text evidence="2">The sequence shown here is derived from an EMBL/GenBank/DDBJ whole genome shotgun (WGS) entry which is preliminary data.</text>
</comment>
<dbReference type="PANTHER" id="PTHR11614">
    <property type="entry name" value="PHOSPHOLIPASE-RELATED"/>
    <property type="match status" value="1"/>
</dbReference>
<protein>
    <submittedName>
        <fullName evidence="2">Lysophospholipase</fullName>
    </submittedName>
</protein>
<dbReference type="InterPro" id="IPR029058">
    <property type="entry name" value="AB_hydrolase_fold"/>
</dbReference>
<name>A0A2A6FUT2_9MICO</name>
<proteinExistence type="predicted"/>
<evidence type="ECO:0000313" key="3">
    <source>
        <dbReference type="Proteomes" id="UP000219994"/>
    </source>
</evidence>
<dbReference type="InterPro" id="IPR022742">
    <property type="entry name" value="Hydrolase_4"/>
</dbReference>
<feature type="domain" description="Serine aminopeptidase S33" evidence="1">
    <location>
        <begin position="21"/>
        <end position="262"/>
    </location>
</feature>
<dbReference type="EMBL" id="NAEP01000013">
    <property type="protein sequence ID" value="PDQ36479.1"/>
    <property type="molecule type" value="Genomic_DNA"/>
</dbReference>
<sequence>MPVFSDSYGIAIHYEMWRVTQPRAVVQLAHGVGEHIGRYRELIAVLNASGYSVWADDHRGHGQTGLAQHGGDASKLGKLGPGGLRAAVAAVHQFTGVIRETEGTDVPLVFIGHSWGSFIAQLIINDHADEYDGVVLTGTAYRMLHSMNSGNLNRRHRALGTSPVEWLSRDPTVAPRFMADPLATATPLPVLFGLPDSIRLLGRPSRHLARDVPMLIMVGSDDPLGGEPSARKLAESYLRRSGLTDVEVIVYLDARHEVFNEINRDEVFHDLTTWLQTRWP</sequence>
<dbReference type="InterPro" id="IPR051044">
    <property type="entry name" value="MAG_DAG_Lipase"/>
</dbReference>
<dbReference type="SUPFAM" id="SSF53474">
    <property type="entry name" value="alpha/beta-Hydrolases"/>
    <property type="match status" value="1"/>
</dbReference>
<accession>A0A2A6FUT2</accession>
<gene>
    <name evidence="2" type="ORF">B5766_00600</name>
</gene>
<reference evidence="3" key="1">
    <citation type="submission" date="2017-03" db="EMBL/GenBank/DDBJ databases">
        <authorList>
            <person name="Lund M.B."/>
        </authorList>
    </citation>
    <scope>NUCLEOTIDE SEQUENCE [LARGE SCALE GENOMIC DNA]</scope>
</reference>